<sequence length="168" mass="18989">MASFVRATFTPVGPFGAVGGAWWPRSRNLQVELRELFPRLERRYGLVDELHLCRADWDAHPTQTWNGVPVTWDPDPHQPRFVARCRRGLRVALRLIPADTEQYSACRELTAAAAGVVVPDRRLLTRTAVDVTQRPLRHVDEPARRRSADEQLPVRPVATQYGQATGTC</sequence>
<comment type="caution">
    <text evidence="1">The sequence shown here is derived from an EMBL/GenBank/DDBJ whole genome shotgun (WGS) entry which is preliminary data.</text>
</comment>
<protein>
    <submittedName>
        <fullName evidence="1">Uncharacterized protein</fullName>
    </submittedName>
</protein>
<dbReference type="Proteomes" id="UP000612808">
    <property type="component" value="Unassembled WGS sequence"/>
</dbReference>
<keyword evidence="2" id="KW-1185">Reference proteome</keyword>
<dbReference type="EMBL" id="BOMB01000029">
    <property type="protein sequence ID" value="GID14164.1"/>
    <property type="molecule type" value="Genomic_DNA"/>
</dbReference>
<dbReference type="AlphaFoldDB" id="A0A8J3NCA6"/>
<name>A0A8J3NCA6_9ACTN</name>
<evidence type="ECO:0000313" key="2">
    <source>
        <dbReference type="Proteomes" id="UP000612808"/>
    </source>
</evidence>
<evidence type="ECO:0000313" key="1">
    <source>
        <dbReference type="EMBL" id="GID14164.1"/>
    </source>
</evidence>
<organism evidence="1 2">
    <name type="scientific">Actinocatenispora rupis</name>
    <dbReference type="NCBI Taxonomy" id="519421"/>
    <lineage>
        <taxon>Bacteria</taxon>
        <taxon>Bacillati</taxon>
        <taxon>Actinomycetota</taxon>
        <taxon>Actinomycetes</taxon>
        <taxon>Micromonosporales</taxon>
        <taxon>Micromonosporaceae</taxon>
        <taxon>Actinocatenispora</taxon>
    </lineage>
</organism>
<accession>A0A8J3NCA6</accession>
<dbReference type="Pfam" id="PF19457">
    <property type="entry name" value="DUF5994"/>
    <property type="match status" value="1"/>
</dbReference>
<reference evidence="1" key="1">
    <citation type="submission" date="2021-01" db="EMBL/GenBank/DDBJ databases">
        <title>Whole genome shotgun sequence of Actinocatenispora rupis NBRC 107355.</title>
        <authorList>
            <person name="Komaki H."/>
            <person name="Tamura T."/>
        </authorList>
    </citation>
    <scope>NUCLEOTIDE SEQUENCE</scope>
    <source>
        <strain evidence="1">NBRC 107355</strain>
    </source>
</reference>
<proteinExistence type="predicted"/>
<dbReference type="InterPro" id="IPR046036">
    <property type="entry name" value="DUF5994"/>
</dbReference>
<dbReference type="RefSeq" id="WP_203661863.1">
    <property type="nucleotide sequence ID" value="NZ_BAAAZM010000001.1"/>
</dbReference>
<gene>
    <name evidence="1" type="ORF">Aru02nite_50530</name>
</gene>